<dbReference type="AlphaFoldDB" id="A0A1L7WT85"/>
<name>A0A1L7WT85_9HELO</name>
<feature type="compositionally biased region" description="Polar residues" evidence="1">
    <location>
        <begin position="302"/>
        <end position="314"/>
    </location>
</feature>
<feature type="compositionally biased region" description="Polar residues" evidence="1">
    <location>
        <begin position="54"/>
        <end position="67"/>
    </location>
</feature>
<evidence type="ECO:0000256" key="1">
    <source>
        <dbReference type="SAM" id="MobiDB-lite"/>
    </source>
</evidence>
<gene>
    <name evidence="2" type="ORF">PAC_05867</name>
</gene>
<feature type="region of interest" description="Disordered" evidence="1">
    <location>
        <begin position="211"/>
        <end position="235"/>
    </location>
</feature>
<sequence length="314" mass="35008">MSSRSSSSSSSPSKKPTKPCPRCPHRLSDLASHVEPPETSETPEPTKLAEGVETASSNKVDASTAPSHTLGKDEVAEASAPPSKPTSTWSAYTPIAAPELLREDAFKAEDHEEDLDSENDFWSRYMELKKKVRFEIDLTPEEVAERAAAAEEAGKRASGGTRPKTILNTREEVAKVDAWPVLNKHQKVVRFKEVRFTAVRFVTDPEVYHFRDYDDQDDDYEEEEEGEEEEDDHYEVVRRFNAILFEKYGEKSNDEDREDSGEDEEDSNSGASTLIEEGGKGSESKDRTGSDKDDKNLAKATESLNLAPSNRDLS</sequence>
<dbReference type="EMBL" id="FJOG01000007">
    <property type="protein sequence ID" value="CZR55979.1"/>
    <property type="molecule type" value="Genomic_DNA"/>
</dbReference>
<feature type="compositionally biased region" description="Low complexity" evidence="1">
    <location>
        <begin position="1"/>
        <end position="14"/>
    </location>
</feature>
<feature type="region of interest" description="Disordered" evidence="1">
    <location>
        <begin position="248"/>
        <end position="314"/>
    </location>
</feature>
<reference evidence="2 3" key="1">
    <citation type="submission" date="2016-03" db="EMBL/GenBank/DDBJ databases">
        <authorList>
            <person name="Ploux O."/>
        </authorList>
    </citation>
    <scope>NUCLEOTIDE SEQUENCE [LARGE SCALE GENOMIC DNA]</scope>
    <source>
        <strain evidence="2 3">UAMH 11012</strain>
    </source>
</reference>
<organism evidence="2 3">
    <name type="scientific">Phialocephala subalpina</name>
    <dbReference type="NCBI Taxonomy" id="576137"/>
    <lineage>
        <taxon>Eukaryota</taxon>
        <taxon>Fungi</taxon>
        <taxon>Dikarya</taxon>
        <taxon>Ascomycota</taxon>
        <taxon>Pezizomycotina</taxon>
        <taxon>Leotiomycetes</taxon>
        <taxon>Helotiales</taxon>
        <taxon>Mollisiaceae</taxon>
        <taxon>Phialocephala</taxon>
        <taxon>Phialocephala fortinii species complex</taxon>
    </lineage>
</organism>
<feature type="compositionally biased region" description="Acidic residues" evidence="1">
    <location>
        <begin position="214"/>
        <end position="233"/>
    </location>
</feature>
<dbReference type="Proteomes" id="UP000184330">
    <property type="component" value="Unassembled WGS sequence"/>
</dbReference>
<evidence type="ECO:0000313" key="3">
    <source>
        <dbReference type="Proteomes" id="UP000184330"/>
    </source>
</evidence>
<feature type="compositionally biased region" description="Basic and acidic residues" evidence="1">
    <location>
        <begin position="277"/>
        <end position="297"/>
    </location>
</feature>
<dbReference type="OrthoDB" id="10627028at2759"/>
<feature type="region of interest" description="Disordered" evidence="1">
    <location>
        <begin position="1"/>
        <end position="94"/>
    </location>
</feature>
<keyword evidence="3" id="KW-1185">Reference proteome</keyword>
<evidence type="ECO:0000313" key="2">
    <source>
        <dbReference type="EMBL" id="CZR55979.1"/>
    </source>
</evidence>
<feature type="compositionally biased region" description="Acidic residues" evidence="1">
    <location>
        <begin position="255"/>
        <end position="267"/>
    </location>
</feature>
<protein>
    <submittedName>
        <fullName evidence="2">Uncharacterized protein</fullName>
    </submittedName>
</protein>
<feature type="compositionally biased region" description="Low complexity" evidence="1">
    <location>
        <begin position="37"/>
        <end position="46"/>
    </location>
</feature>
<proteinExistence type="predicted"/>
<accession>A0A1L7WT85</accession>